<keyword evidence="8" id="KW-1185">Reference proteome</keyword>
<gene>
    <name evidence="7" type="ORF">ACFSCX_04255</name>
</gene>
<dbReference type="SUPFAM" id="SSF63862">
    <property type="entry name" value="Thiamin pyrophosphokinase, substrate-binding domain"/>
    <property type="match status" value="1"/>
</dbReference>
<dbReference type="GO" id="GO:0004788">
    <property type="term" value="F:thiamine diphosphokinase activity"/>
    <property type="evidence" value="ECO:0007669"/>
    <property type="project" value="UniProtKB-EC"/>
</dbReference>
<sequence>MIIHIVAGGPIENIPDLSQYNLEDVRWVGVDRGLLYILKNGIKPTVGLGDFDSVSKEELAWMQQQCKYIDISPAEKDETDNELALSWSLSQNPSIIRIFGATGGRLDHELMNFQLLYKGIKEKIFIEVIDHKNRLTMLSPGTYSFNRTNCYKYISFLPFTNEVKGITLKGFKYPLTNHEISWGTTLCVSNEILEESGTFSFTDGIVIMVKSKD</sequence>
<keyword evidence="3" id="KW-0418">Kinase</keyword>
<proteinExistence type="predicted"/>
<dbReference type="Pfam" id="PF04263">
    <property type="entry name" value="TPK_catalytic"/>
    <property type="match status" value="1"/>
</dbReference>
<dbReference type="InterPro" id="IPR053149">
    <property type="entry name" value="TPK"/>
</dbReference>
<dbReference type="InterPro" id="IPR007371">
    <property type="entry name" value="TPK_catalytic"/>
</dbReference>
<dbReference type="EC" id="2.7.6.2" evidence="5"/>
<evidence type="ECO:0000256" key="2">
    <source>
        <dbReference type="ARBA" id="ARBA00022741"/>
    </source>
</evidence>
<dbReference type="PANTHER" id="PTHR41299:SF1">
    <property type="entry name" value="THIAMINE PYROPHOSPHOKINASE"/>
    <property type="match status" value="1"/>
</dbReference>
<dbReference type="PANTHER" id="PTHR41299">
    <property type="entry name" value="THIAMINE PYROPHOSPHOKINASE"/>
    <property type="match status" value="1"/>
</dbReference>
<dbReference type="InterPro" id="IPR036759">
    <property type="entry name" value="TPK_catalytic_sf"/>
</dbReference>
<organism evidence="7 8">
    <name type="scientific">Bacillus salitolerans</name>
    <dbReference type="NCBI Taxonomy" id="1437434"/>
    <lineage>
        <taxon>Bacteria</taxon>
        <taxon>Bacillati</taxon>
        <taxon>Bacillota</taxon>
        <taxon>Bacilli</taxon>
        <taxon>Bacillales</taxon>
        <taxon>Bacillaceae</taxon>
        <taxon>Bacillus</taxon>
    </lineage>
</organism>
<feature type="domain" description="Thiamin pyrophosphokinase thiamin-binding" evidence="6">
    <location>
        <begin position="141"/>
        <end position="207"/>
    </location>
</feature>
<evidence type="ECO:0000256" key="3">
    <source>
        <dbReference type="ARBA" id="ARBA00022777"/>
    </source>
</evidence>
<dbReference type="RefSeq" id="WP_377926873.1">
    <property type="nucleotide sequence ID" value="NZ_JBHUEM010000003.1"/>
</dbReference>
<protein>
    <recommendedName>
        <fullName evidence="5">Thiamine diphosphokinase</fullName>
        <ecNumber evidence="5">2.7.6.2</ecNumber>
    </recommendedName>
</protein>
<evidence type="ECO:0000256" key="1">
    <source>
        <dbReference type="ARBA" id="ARBA00022679"/>
    </source>
</evidence>
<dbReference type="SMART" id="SM00983">
    <property type="entry name" value="TPK_B1_binding"/>
    <property type="match status" value="1"/>
</dbReference>
<evidence type="ECO:0000256" key="4">
    <source>
        <dbReference type="ARBA" id="ARBA00022840"/>
    </source>
</evidence>
<dbReference type="NCBIfam" id="TIGR01378">
    <property type="entry name" value="thi_PPkinase"/>
    <property type="match status" value="1"/>
</dbReference>
<dbReference type="InterPro" id="IPR036371">
    <property type="entry name" value="TPK_B1-bd_sf"/>
</dbReference>
<dbReference type="Gene3D" id="3.40.50.10240">
    <property type="entry name" value="Thiamin pyrophosphokinase, catalytic domain"/>
    <property type="match status" value="1"/>
</dbReference>
<accession>A0ABW4LKZ1</accession>
<dbReference type="SUPFAM" id="SSF63999">
    <property type="entry name" value="Thiamin pyrophosphokinase, catalytic domain"/>
    <property type="match status" value="1"/>
</dbReference>
<dbReference type="EMBL" id="JBHUEM010000003">
    <property type="protein sequence ID" value="MFD1735772.1"/>
    <property type="molecule type" value="Genomic_DNA"/>
</dbReference>
<reference evidence="8" key="1">
    <citation type="journal article" date="2019" name="Int. J. Syst. Evol. Microbiol.">
        <title>The Global Catalogue of Microorganisms (GCM) 10K type strain sequencing project: providing services to taxonomists for standard genome sequencing and annotation.</title>
        <authorList>
            <consortium name="The Broad Institute Genomics Platform"/>
            <consortium name="The Broad Institute Genome Sequencing Center for Infectious Disease"/>
            <person name="Wu L."/>
            <person name="Ma J."/>
        </authorList>
    </citation>
    <scope>NUCLEOTIDE SEQUENCE [LARGE SCALE GENOMIC DNA]</scope>
    <source>
        <strain evidence="8">CCUG 49339</strain>
    </source>
</reference>
<evidence type="ECO:0000313" key="8">
    <source>
        <dbReference type="Proteomes" id="UP001597214"/>
    </source>
</evidence>
<dbReference type="Pfam" id="PF04265">
    <property type="entry name" value="TPK_B1_binding"/>
    <property type="match status" value="1"/>
</dbReference>
<evidence type="ECO:0000313" key="7">
    <source>
        <dbReference type="EMBL" id="MFD1735772.1"/>
    </source>
</evidence>
<evidence type="ECO:0000256" key="5">
    <source>
        <dbReference type="NCBIfam" id="TIGR01378"/>
    </source>
</evidence>
<dbReference type="Proteomes" id="UP001597214">
    <property type="component" value="Unassembled WGS sequence"/>
</dbReference>
<dbReference type="InterPro" id="IPR006282">
    <property type="entry name" value="Thi_PPkinase"/>
</dbReference>
<comment type="caution">
    <text evidence="7">The sequence shown here is derived from an EMBL/GenBank/DDBJ whole genome shotgun (WGS) entry which is preliminary data.</text>
</comment>
<dbReference type="InterPro" id="IPR007373">
    <property type="entry name" value="Thiamin_PyroPKinase_B1-bd"/>
</dbReference>
<evidence type="ECO:0000259" key="6">
    <source>
        <dbReference type="SMART" id="SM00983"/>
    </source>
</evidence>
<keyword evidence="2" id="KW-0547">Nucleotide-binding</keyword>
<keyword evidence="4" id="KW-0067">ATP-binding</keyword>
<dbReference type="CDD" id="cd07995">
    <property type="entry name" value="TPK"/>
    <property type="match status" value="1"/>
</dbReference>
<keyword evidence="1 7" id="KW-0808">Transferase</keyword>
<name>A0ABW4LKZ1_9BACI</name>